<proteinExistence type="evidence at transcript level"/>
<reference evidence="1" key="1">
    <citation type="journal article" date="2011" name="Plant Physiol.">
        <title>Comprehensive sequence analysis of 24,783 barley full-length cDNAs derived from 12 clone libraries.</title>
        <authorList>
            <person name="Matsumoto T."/>
            <person name="Tanaka T."/>
            <person name="Sakai H."/>
            <person name="Amano N."/>
            <person name="Kanamori H."/>
            <person name="Kurita K."/>
            <person name="Kikuta A."/>
            <person name="Kamiya K."/>
            <person name="Yamamoto M."/>
            <person name="Ikawa H."/>
            <person name="Fujii N."/>
            <person name="Hori K."/>
            <person name="Itoh T."/>
            <person name="Sato K."/>
        </authorList>
    </citation>
    <scope>NUCLEOTIDE SEQUENCE</scope>
    <source>
        <tissue evidence="1">Shoot and root</tissue>
    </source>
</reference>
<accession>F2DFG6</accession>
<organism evidence="1">
    <name type="scientific">Hordeum vulgare subsp. vulgare</name>
    <name type="common">Domesticated barley</name>
    <dbReference type="NCBI Taxonomy" id="112509"/>
    <lineage>
        <taxon>Eukaryota</taxon>
        <taxon>Viridiplantae</taxon>
        <taxon>Streptophyta</taxon>
        <taxon>Embryophyta</taxon>
        <taxon>Tracheophyta</taxon>
        <taxon>Spermatophyta</taxon>
        <taxon>Magnoliopsida</taxon>
        <taxon>Liliopsida</taxon>
        <taxon>Poales</taxon>
        <taxon>Poaceae</taxon>
        <taxon>BOP clade</taxon>
        <taxon>Pooideae</taxon>
        <taxon>Triticodae</taxon>
        <taxon>Triticeae</taxon>
        <taxon>Hordeinae</taxon>
        <taxon>Hordeum</taxon>
    </lineage>
</organism>
<protein>
    <submittedName>
        <fullName evidence="1">Predicted protein</fullName>
    </submittedName>
</protein>
<evidence type="ECO:0000313" key="1">
    <source>
        <dbReference type="EMBL" id="BAJ93837.1"/>
    </source>
</evidence>
<dbReference type="AlphaFoldDB" id="F2DFG6"/>
<dbReference type="EMBL" id="AK362633">
    <property type="protein sequence ID" value="BAJ93837.1"/>
    <property type="molecule type" value="mRNA"/>
</dbReference>
<name>F2DFG6_HORVV</name>
<sequence>MWILKNVQELIKMLLIQKLFANFKNYQKNVHHFEKRVQEIRNVHDFEKCPSIKKLINFNKCS</sequence>